<name>W1PLA3_AMBTC</name>
<keyword evidence="5" id="KW-1185">Reference proteome</keyword>
<organism evidence="4 5">
    <name type="scientific">Amborella trichopoda</name>
    <dbReference type="NCBI Taxonomy" id="13333"/>
    <lineage>
        <taxon>Eukaryota</taxon>
        <taxon>Viridiplantae</taxon>
        <taxon>Streptophyta</taxon>
        <taxon>Embryophyta</taxon>
        <taxon>Tracheophyta</taxon>
        <taxon>Spermatophyta</taxon>
        <taxon>Magnoliopsida</taxon>
        <taxon>Amborellales</taxon>
        <taxon>Amborellaceae</taxon>
        <taxon>Amborella</taxon>
    </lineage>
</organism>
<dbReference type="GO" id="GO:0006355">
    <property type="term" value="P:regulation of DNA-templated transcription"/>
    <property type="evidence" value="ECO:0000318"/>
    <property type="project" value="GO_Central"/>
</dbReference>
<protein>
    <submittedName>
        <fullName evidence="4">Uncharacterized protein</fullName>
    </submittedName>
</protein>
<dbReference type="eggNOG" id="ENOG502QQ08">
    <property type="taxonomic scope" value="Eukaryota"/>
</dbReference>
<comment type="caution">
    <text evidence="3">Lacks conserved residue(s) required for the propagation of feature annotation.</text>
</comment>
<dbReference type="GO" id="GO:0043565">
    <property type="term" value="F:sequence-specific DNA binding"/>
    <property type="evidence" value="ECO:0000318"/>
    <property type="project" value="GO_Central"/>
</dbReference>
<dbReference type="KEGG" id="atr:18436680"/>
<gene>
    <name evidence="4" type="ORF">AMTR_s00017p00075030</name>
</gene>
<evidence type="ECO:0000313" key="5">
    <source>
        <dbReference type="Proteomes" id="UP000017836"/>
    </source>
</evidence>
<feature type="short sequence motif" description="VHIID" evidence="3">
    <location>
        <begin position="190"/>
        <end position="194"/>
    </location>
</feature>
<dbReference type="InterPro" id="IPR005202">
    <property type="entry name" value="TF_GRAS"/>
</dbReference>
<evidence type="ECO:0000313" key="4">
    <source>
        <dbReference type="EMBL" id="ERN08549.1"/>
    </source>
</evidence>
<keyword evidence="2" id="KW-0804">Transcription</keyword>
<dbReference type="Gramene" id="ERN08549">
    <property type="protein sequence ID" value="ERN08549"/>
    <property type="gene ID" value="AMTR_s00017p00075030"/>
</dbReference>
<evidence type="ECO:0000256" key="1">
    <source>
        <dbReference type="ARBA" id="ARBA00023015"/>
    </source>
</evidence>
<dbReference type="HOGENOM" id="CLU_011924_0_2_1"/>
<dbReference type="EMBL" id="KI393256">
    <property type="protein sequence ID" value="ERN08549.1"/>
    <property type="molecule type" value="Genomic_DNA"/>
</dbReference>
<dbReference type="Proteomes" id="UP000017836">
    <property type="component" value="Unassembled WGS sequence"/>
</dbReference>
<dbReference type="GO" id="GO:0003700">
    <property type="term" value="F:DNA-binding transcription factor activity"/>
    <property type="evidence" value="ECO:0000318"/>
    <property type="project" value="GO_Central"/>
</dbReference>
<dbReference type="GO" id="GO:0005634">
    <property type="term" value="C:nucleus"/>
    <property type="evidence" value="ECO:0000318"/>
    <property type="project" value="GO_Central"/>
</dbReference>
<feature type="region of interest" description="SAW" evidence="3">
    <location>
        <begin position="366"/>
        <end position="453"/>
    </location>
</feature>
<dbReference type="PROSITE" id="PS50985">
    <property type="entry name" value="GRAS"/>
    <property type="match status" value="1"/>
</dbReference>
<dbReference type="OMA" id="MRTHYCP"/>
<sequence length="456" mass="52147">MKQEEGNLGPLVLSVNTKTWSQMLKNDPLHKIKKRRLDIFDSLEAPVCEGEFNGILQMREEMIKLGSEDQEFDYKRGLQLVHLLLKFATAIADNDAIVAFENLTQLYRKVSLKGDSIQRVAAYFADGLAARLLTKESPSFEYIMKEPTPRDEFMAFIELYRISPLYQFAHFTANQAILEAFEGEQNNEVLHVVDFDLSHGLQWPSLIQSLSQIKNNTRPATLKIIGLCKTMEELDETEQRLANFAKSCGLDFVFDGLLQSSRPSDIRVGKNETIAVNLMFYLQTLNSTLDILELIKSISKLNPSILVVVENEAARNSRTFLSRFMESLHYFAALFDMLNDFMPSRSFERLSIEKNFLGKQIKRAMNCENESNFRHEKLETWKGRMERCGFRGINLSDRCLSQAKLLLQIKCHCSQLVDMGAGKGGFKVFEREGGRALSLGWQDKHLITASAWHCDR</sequence>
<proteinExistence type="inferred from homology"/>
<accession>W1PLA3</accession>
<comment type="similarity">
    <text evidence="3">Belongs to the GRAS family.</text>
</comment>
<dbReference type="OrthoDB" id="1934063at2759"/>
<reference evidence="5" key="1">
    <citation type="journal article" date="2013" name="Science">
        <title>The Amborella genome and the evolution of flowering plants.</title>
        <authorList>
            <consortium name="Amborella Genome Project"/>
        </authorList>
    </citation>
    <scope>NUCLEOTIDE SEQUENCE [LARGE SCALE GENOMIC DNA]</scope>
</reference>
<keyword evidence="1" id="KW-0805">Transcription regulation</keyword>
<dbReference type="AlphaFoldDB" id="W1PLA3"/>
<dbReference type="Pfam" id="PF03514">
    <property type="entry name" value="GRAS"/>
    <property type="match status" value="1"/>
</dbReference>
<evidence type="ECO:0000256" key="2">
    <source>
        <dbReference type="ARBA" id="ARBA00023163"/>
    </source>
</evidence>
<dbReference type="PANTHER" id="PTHR31636">
    <property type="entry name" value="OSJNBA0084A10.13 PROTEIN-RELATED"/>
    <property type="match status" value="1"/>
</dbReference>
<evidence type="ECO:0000256" key="3">
    <source>
        <dbReference type="PROSITE-ProRule" id="PRU01191"/>
    </source>
</evidence>